<evidence type="ECO:0000313" key="2">
    <source>
        <dbReference type="Proteomes" id="UP001165143"/>
    </source>
</evidence>
<name>A0A9W6USQ0_9ACTN</name>
<dbReference type="EMBL" id="BSRX01000043">
    <property type="protein sequence ID" value="GLW57810.1"/>
    <property type="molecule type" value="Genomic_DNA"/>
</dbReference>
<proteinExistence type="predicted"/>
<evidence type="ECO:0000313" key="1">
    <source>
        <dbReference type="EMBL" id="GLW57810.1"/>
    </source>
</evidence>
<accession>A0A9W6USQ0</accession>
<dbReference type="AlphaFoldDB" id="A0A9W6USQ0"/>
<dbReference type="Proteomes" id="UP001165143">
    <property type="component" value="Unassembled WGS sequence"/>
</dbReference>
<protein>
    <submittedName>
        <fullName evidence="1">Uncharacterized protein</fullName>
    </submittedName>
</protein>
<sequence>MLRLQRAAVRDQGVGPLLGLPDLPAAGVPAGLLEGGGHVGRETGLGADGAGVQGVLRRFGDRAGCALGGAR</sequence>
<reference evidence="1" key="1">
    <citation type="submission" date="2023-02" db="EMBL/GenBank/DDBJ databases">
        <title>Kitasatospora phosalacinea NBRC 14362.</title>
        <authorList>
            <person name="Ichikawa N."/>
            <person name="Sato H."/>
            <person name="Tonouchi N."/>
        </authorList>
    </citation>
    <scope>NUCLEOTIDE SEQUENCE</scope>
    <source>
        <strain evidence="1">NBRC 14362</strain>
    </source>
</reference>
<gene>
    <name evidence="1" type="ORF">Kpho01_58210</name>
</gene>
<organism evidence="1 2">
    <name type="scientific">Kitasatospora phosalacinea</name>
    <dbReference type="NCBI Taxonomy" id="2065"/>
    <lineage>
        <taxon>Bacteria</taxon>
        <taxon>Bacillati</taxon>
        <taxon>Actinomycetota</taxon>
        <taxon>Actinomycetes</taxon>
        <taxon>Kitasatosporales</taxon>
        <taxon>Streptomycetaceae</taxon>
        <taxon>Kitasatospora</taxon>
    </lineage>
</organism>
<comment type="caution">
    <text evidence="1">The sequence shown here is derived from an EMBL/GenBank/DDBJ whole genome shotgun (WGS) entry which is preliminary data.</text>
</comment>